<gene>
    <name evidence="4" type="ORF">M408DRAFT_193296</name>
</gene>
<keyword evidence="2" id="KW-0472">Membrane</keyword>
<name>A0A0C3APD7_SERVB</name>
<accession>A0A0C3APD7</accession>
<proteinExistence type="predicted"/>
<sequence length="293" mass="32999">MPPVIRACTHFLRDVIVSAAMACIIGAIRGAAWLKIGERWKHSKARTGSDIIERQMNEYTWPETDSDIEHLYYPRNLVHTVAEIPTPTYADPYETHENTTTWNEVQSSNSHLDLNAMSFATNSPLYLAISFCQYGTYPPTFVAGPLFGDYTGNPNIVHQSVLTMPSDAPLVALPANADALADRRATTFYHPPGYLAQNASPTPGLDTRYQKSHACEECGKLFDRHARARDHAYKDRGETPHYCGGECGKIDWYGWFGSTNARLTLTFESDVTSWSEEHLEEHIKHEKVQCSDW</sequence>
<dbReference type="Proteomes" id="UP000054097">
    <property type="component" value="Unassembled WGS sequence"/>
</dbReference>
<feature type="domain" description="C2H2-type" evidence="3">
    <location>
        <begin position="213"/>
        <end position="240"/>
    </location>
</feature>
<evidence type="ECO:0000313" key="4">
    <source>
        <dbReference type="EMBL" id="KIM26440.1"/>
    </source>
</evidence>
<keyword evidence="1" id="KW-0479">Metal-binding</keyword>
<organism evidence="4 5">
    <name type="scientific">Serendipita vermifera MAFF 305830</name>
    <dbReference type="NCBI Taxonomy" id="933852"/>
    <lineage>
        <taxon>Eukaryota</taxon>
        <taxon>Fungi</taxon>
        <taxon>Dikarya</taxon>
        <taxon>Basidiomycota</taxon>
        <taxon>Agaricomycotina</taxon>
        <taxon>Agaricomycetes</taxon>
        <taxon>Sebacinales</taxon>
        <taxon>Serendipitaceae</taxon>
        <taxon>Serendipita</taxon>
    </lineage>
</organism>
<keyword evidence="5" id="KW-1185">Reference proteome</keyword>
<reference evidence="4 5" key="1">
    <citation type="submission" date="2014-04" db="EMBL/GenBank/DDBJ databases">
        <authorList>
            <consortium name="DOE Joint Genome Institute"/>
            <person name="Kuo A."/>
            <person name="Zuccaro A."/>
            <person name="Kohler A."/>
            <person name="Nagy L.G."/>
            <person name="Floudas D."/>
            <person name="Copeland A."/>
            <person name="Barry K.W."/>
            <person name="Cichocki N."/>
            <person name="Veneault-Fourrey C."/>
            <person name="LaButti K."/>
            <person name="Lindquist E.A."/>
            <person name="Lipzen A."/>
            <person name="Lundell T."/>
            <person name="Morin E."/>
            <person name="Murat C."/>
            <person name="Sun H."/>
            <person name="Tunlid A."/>
            <person name="Henrissat B."/>
            <person name="Grigoriev I.V."/>
            <person name="Hibbett D.S."/>
            <person name="Martin F."/>
            <person name="Nordberg H.P."/>
            <person name="Cantor M.N."/>
            <person name="Hua S.X."/>
        </authorList>
    </citation>
    <scope>NUCLEOTIDE SEQUENCE [LARGE SCALE GENOMIC DNA]</scope>
    <source>
        <strain evidence="4 5">MAFF 305830</strain>
    </source>
</reference>
<dbReference type="HOGENOM" id="CLU_950489_0_0_1"/>
<keyword evidence="1" id="KW-0862">Zinc</keyword>
<dbReference type="SUPFAM" id="SSF57667">
    <property type="entry name" value="beta-beta-alpha zinc fingers"/>
    <property type="match status" value="1"/>
</dbReference>
<feature type="transmembrane region" description="Helical" evidence="2">
    <location>
        <begin position="15"/>
        <end position="34"/>
    </location>
</feature>
<dbReference type="PROSITE" id="PS50157">
    <property type="entry name" value="ZINC_FINGER_C2H2_2"/>
    <property type="match status" value="1"/>
</dbReference>
<evidence type="ECO:0000256" key="1">
    <source>
        <dbReference type="PROSITE-ProRule" id="PRU00042"/>
    </source>
</evidence>
<keyword evidence="2" id="KW-1133">Transmembrane helix</keyword>
<keyword evidence="2" id="KW-0812">Transmembrane</keyword>
<evidence type="ECO:0000256" key="2">
    <source>
        <dbReference type="SAM" id="Phobius"/>
    </source>
</evidence>
<dbReference type="GO" id="GO:0008270">
    <property type="term" value="F:zinc ion binding"/>
    <property type="evidence" value="ECO:0007669"/>
    <property type="project" value="UniProtKB-KW"/>
</dbReference>
<dbReference type="InterPro" id="IPR036236">
    <property type="entry name" value="Znf_C2H2_sf"/>
</dbReference>
<evidence type="ECO:0000259" key="3">
    <source>
        <dbReference type="PROSITE" id="PS50157"/>
    </source>
</evidence>
<evidence type="ECO:0000313" key="5">
    <source>
        <dbReference type="Proteomes" id="UP000054097"/>
    </source>
</evidence>
<reference evidence="5" key="2">
    <citation type="submission" date="2015-01" db="EMBL/GenBank/DDBJ databases">
        <title>Evolutionary Origins and Diversification of the Mycorrhizal Mutualists.</title>
        <authorList>
            <consortium name="DOE Joint Genome Institute"/>
            <consortium name="Mycorrhizal Genomics Consortium"/>
            <person name="Kohler A."/>
            <person name="Kuo A."/>
            <person name="Nagy L.G."/>
            <person name="Floudas D."/>
            <person name="Copeland A."/>
            <person name="Barry K.W."/>
            <person name="Cichocki N."/>
            <person name="Veneault-Fourrey C."/>
            <person name="LaButti K."/>
            <person name="Lindquist E.A."/>
            <person name="Lipzen A."/>
            <person name="Lundell T."/>
            <person name="Morin E."/>
            <person name="Murat C."/>
            <person name="Riley R."/>
            <person name="Ohm R."/>
            <person name="Sun H."/>
            <person name="Tunlid A."/>
            <person name="Henrissat B."/>
            <person name="Grigoriev I.V."/>
            <person name="Hibbett D.S."/>
            <person name="Martin F."/>
        </authorList>
    </citation>
    <scope>NUCLEOTIDE SEQUENCE [LARGE SCALE GENOMIC DNA]</scope>
    <source>
        <strain evidence="5">MAFF 305830</strain>
    </source>
</reference>
<dbReference type="AlphaFoldDB" id="A0A0C3APD7"/>
<protein>
    <recommendedName>
        <fullName evidence="3">C2H2-type domain-containing protein</fullName>
    </recommendedName>
</protein>
<keyword evidence="1" id="KW-0863">Zinc-finger</keyword>
<dbReference type="EMBL" id="KN824306">
    <property type="protein sequence ID" value="KIM26440.1"/>
    <property type="molecule type" value="Genomic_DNA"/>
</dbReference>
<dbReference type="InterPro" id="IPR013087">
    <property type="entry name" value="Znf_C2H2_type"/>
</dbReference>